<accession>A0A1C5A2I9</accession>
<dbReference type="AlphaFoldDB" id="A0A1C5A2I9"/>
<organism evidence="2 3">
    <name type="scientific">Micromonospora matsumotoense</name>
    <dbReference type="NCBI Taxonomy" id="121616"/>
    <lineage>
        <taxon>Bacteria</taxon>
        <taxon>Bacillati</taxon>
        <taxon>Actinomycetota</taxon>
        <taxon>Actinomycetes</taxon>
        <taxon>Micromonosporales</taxon>
        <taxon>Micromonosporaceae</taxon>
        <taxon>Micromonospora</taxon>
    </lineage>
</organism>
<dbReference type="STRING" id="121616.GA0070216_11326"/>
<dbReference type="Proteomes" id="UP000198797">
    <property type="component" value="Unassembled WGS sequence"/>
</dbReference>
<evidence type="ECO:0000313" key="2">
    <source>
        <dbReference type="EMBL" id="SCF39408.1"/>
    </source>
</evidence>
<reference evidence="3" key="1">
    <citation type="submission" date="2016-06" db="EMBL/GenBank/DDBJ databases">
        <authorList>
            <person name="Varghese N."/>
            <person name="Submissions Spin"/>
        </authorList>
    </citation>
    <scope>NUCLEOTIDE SEQUENCE [LARGE SCALE GENOMIC DNA]</scope>
    <source>
        <strain evidence="3">DSM 44100</strain>
    </source>
</reference>
<dbReference type="InterPro" id="IPR009081">
    <property type="entry name" value="PP-bd_ACP"/>
</dbReference>
<evidence type="ECO:0000313" key="3">
    <source>
        <dbReference type="Proteomes" id="UP000198797"/>
    </source>
</evidence>
<sequence length="149" mass="16020">MRGAPRRRIKPQWKRPAAGVSGLSTVARRPLDGFGAASWPLNRAVQGVPADIVGAAAADQKGDGMAEFSIETLLQLLKESAGEEEGVDLSGDIMDSDFELLGYDSLAMFNTVSRIERENGIQLPDSVVADARTPRALLNEINTRLRSNA</sequence>
<dbReference type="InterPro" id="IPR036736">
    <property type="entry name" value="ACP-like_sf"/>
</dbReference>
<dbReference type="EMBL" id="FMCU01000013">
    <property type="protein sequence ID" value="SCF39408.1"/>
    <property type="molecule type" value="Genomic_DNA"/>
</dbReference>
<gene>
    <name evidence="2" type="ORF">GA0070216_11326</name>
</gene>
<dbReference type="Pfam" id="PF00550">
    <property type="entry name" value="PP-binding"/>
    <property type="match status" value="1"/>
</dbReference>
<dbReference type="SUPFAM" id="SSF47336">
    <property type="entry name" value="ACP-like"/>
    <property type="match status" value="1"/>
</dbReference>
<dbReference type="PROSITE" id="PS50075">
    <property type="entry name" value="CARRIER"/>
    <property type="match status" value="1"/>
</dbReference>
<evidence type="ECO:0000259" key="1">
    <source>
        <dbReference type="PROSITE" id="PS50075"/>
    </source>
</evidence>
<name>A0A1C5A2I9_9ACTN</name>
<dbReference type="Gene3D" id="1.10.1200.10">
    <property type="entry name" value="ACP-like"/>
    <property type="match status" value="1"/>
</dbReference>
<feature type="domain" description="Carrier" evidence="1">
    <location>
        <begin position="68"/>
        <end position="145"/>
    </location>
</feature>
<keyword evidence="3" id="KW-1185">Reference proteome</keyword>
<protein>
    <submittedName>
        <fullName evidence="2">Acyl carrier protein</fullName>
    </submittedName>
</protein>
<proteinExistence type="predicted"/>